<reference evidence="2" key="1">
    <citation type="submission" date="2021-01" db="UniProtKB">
        <authorList>
            <consortium name="EnsemblPlants"/>
        </authorList>
    </citation>
    <scope>IDENTIFICATION</scope>
</reference>
<name>A0A7N0UUJ2_KALFE</name>
<keyword evidence="3" id="KW-1185">Reference proteome</keyword>
<organism evidence="2 3">
    <name type="scientific">Kalanchoe fedtschenkoi</name>
    <name type="common">Lavender scallops</name>
    <name type="synonym">South American air plant</name>
    <dbReference type="NCBI Taxonomy" id="63787"/>
    <lineage>
        <taxon>Eukaryota</taxon>
        <taxon>Viridiplantae</taxon>
        <taxon>Streptophyta</taxon>
        <taxon>Embryophyta</taxon>
        <taxon>Tracheophyta</taxon>
        <taxon>Spermatophyta</taxon>
        <taxon>Magnoliopsida</taxon>
        <taxon>eudicotyledons</taxon>
        <taxon>Gunneridae</taxon>
        <taxon>Pentapetalae</taxon>
        <taxon>Saxifragales</taxon>
        <taxon>Crassulaceae</taxon>
        <taxon>Kalanchoe</taxon>
    </lineage>
</organism>
<dbReference type="Gramene" id="Kaladp0082s0116.1.v1.1">
    <property type="protein sequence ID" value="Kaladp0082s0116.1.v1.1"/>
    <property type="gene ID" value="Kaladp0082s0116.v1.1"/>
</dbReference>
<evidence type="ECO:0000256" key="1">
    <source>
        <dbReference type="SAM" id="MobiDB-lite"/>
    </source>
</evidence>
<feature type="compositionally biased region" description="Low complexity" evidence="1">
    <location>
        <begin position="12"/>
        <end position="27"/>
    </location>
</feature>
<feature type="region of interest" description="Disordered" evidence="1">
    <location>
        <begin position="1"/>
        <end position="27"/>
    </location>
</feature>
<accession>A0A7N0UUJ2</accession>
<evidence type="ECO:0000313" key="2">
    <source>
        <dbReference type="EnsemblPlants" id="Kaladp0082s0116.1.v1.1"/>
    </source>
</evidence>
<protein>
    <submittedName>
        <fullName evidence="2">Uncharacterized protein</fullName>
    </submittedName>
</protein>
<sequence>MAATDEEQFDLNSYPYPTSSPSNSNNCSLQPYVDSNNFEFEGRSNDNGNQETISANDPQHVFSNTGVIFIPECDPLMGQTSTVCKKGLFFTRNMRVFVDSK</sequence>
<dbReference type="AlphaFoldDB" id="A0A7N0UUJ2"/>
<evidence type="ECO:0000313" key="3">
    <source>
        <dbReference type="Proteomes" id="UP000594263"/>
    </source>
</evidence>
<proteinExistence type="predicted"/>
<dbReference type="EnsemblPlants" id="Kaladp0082s0116.1.v1.1">
    <property type="protein sequence ID" value="Kaladp0082s0116.1.v1.1"/>
    <property type="gene ID" value="Kaladp0082s0116.v1.1"/>
</dbReference>
<dbReference type="Proteomes" id="UP000594263">
    <property type="component" value="Unplaced"/>
</dbReference>